<name>A0A934MG92_9HYPH</name>
<dbReference type="RefSeq" id="WP_198880619.1">
    <property type="nucleotide sequence ID" value="NZ_JAEKJA010000002.1"/>
</dbReference>
<dbReference type="AlphaFoldDB" id="A0A934MG92"/>
<dbReference type="InterPro" id="IPR011551">
    <property type="entry name" value="NTP_PyrPHydrolase_MazG"/>
</dbReference>
<dbReference type="GO" id="GO:0006203">
    <property type="term" value="P:dGTP catabolic process"/>
    <property type="evidence" value="ECO:0007669"/>
    <property type="project" value="TreeGrafter"/>
</dbReference>
<dbReference type="Proteomes" id="UP000609531">
    <property type="component" value="Unassembled WGS sequence"/>
</dbReference>
<evidence type="ECO:0000256" key="3">
    <source>
        <dbReference type="ARBA" id="ARBA00066372"/>
    </source>
</evidence>
<dbReference type="FunFam" id="1.10.287.1080:FF:000001">
    <property type="entry name" value="Nucleoside triphosphate pyrophosphohydrolase"/>
    <property type="match status" value="1"/>
</dbReference>
<organism evidence="6 7">
    <name type="scientific">Acuticoccus mangrovi</name>
    <dbReference type="NCBI Taxonomy" id="2796142"/>
    <lineage>
        <taxon>Bacteria</taxon>
        <taxon>Pseudomonadati</taxon>
        <taxon>Pseudomonadota</taxon>
        <taxon>Alphaproteobacteria</taxon>
        <taxon>Hyphomicrobiales</taxon>
        <taxon>Amorphaceae</taxon>
        <taxon>Acuticoccus</taxon>
    </lineage>
</organism>
<reference evidence="6" key="1">
    <citation type="submission" date="2020-12" db="EMBL/GenBank/DDBJ databases">
        <title>Bacterial taxonomy.</title>
        <authorList>
            <person name="Pan X."/>
        </authorList>
    </citation>
    <scope>NUCLEOTIDE SEQUENCE</scope>
    <source>
        <strain evidence="6">B2012</strain>
    </source>
</reference>
<sequence length="263" mass="29230">MTTPIDRLREIMAQLRNPDGGCAWDIAQSFETIAPYTIEEAYEVADAIERGNLDDLRDELGDLLLQVVFHAQMAAEDGTFDFDDVATAICEKLVRRHPHVFSDGAARTPAEIKLVWDEIKAEERAKKPDGIIDDVPANLPSLVRAEKLQSRMARVGFDWPDTDGVLDKVSEELGELTEAVRAGEMTAAEAEFGDLLFTLVNHARHLGLDADAALRGTNARFATRVRHMEQAVKADGGRMDELDADAWERAWQRAKTAEQEETA</sequence>
<dbReference type="GO" id="GO:0046081">
    <property type="term" value="P:dUTP catabolic process"/>
    <property type="evidence" value="ECO:0007669"/>
    <property type="project" value="TreeGrafter"/>
</dbReference>
<feature type="domain" description="NTP pyrophosphohydrolase MazG-like" evidence="5">
    <location>
        <begin position="28"/>
        <end position="101"/>
    </location>
</feature>
<dbReference type="GO" id="GO:0046047">
    <property type="term" value="P:TTP catabolic process"/>
    <property type="evidence" value="ECO:0007669"/>
    <property type="project" value="TreeGrafter"/>
</dbReference>
<dbReference type="GO" id="GO:0046052">
    <property type="term" value="P:UTP catabolic process"/>
    <property type="evidence" value="ECO:0007669"/>
    <property type="project" value="TreeGrafter"/>
</dbReference>
<dbReference type="FunFam" id="1.10.287.1080:FF:000003">
    <property type="entry name" value="Nucleoside triphosphate pyrophosphohydrolase"/>
    <property type="match status" value="1"/>
</dbReference>
<dbReference type="NCBIfam" id="TIGR00444">
    <property type="entry name" value="mazG"/>
    <property type="match status" value="1"/>
</dbReference>
<protein>
    <recommendedName>
        <fullName evidence="4">Nucleoside triphosphate pyrophosphohydrolase</fullName>
        <ecNumber evidence="3">3.6.1.8</ecNumber>
    </recommendedName>
</protein>
<dbReference type="CDD" id="cd11529">
    <property type="entry name" value="NTP-PPase_MazG_Cterm"/>
    <property type="match status" value="1"/>
</dbReference>
<evidence type="ECO:0000256" key="1">
    <source>
        <dbReference type="ARBA" id="ARBA00052141"/>
    </source>
</evidence>
<dbReference type="InterPro" id="IPR048011">
    <property type="entry name" value="NTP-PPase_MazG-like_C"/>
</dbReference>
<dbReference type="CDD" id="cd11528">
    <property type="entry name" value="NTP-PPase_MazG_Nterm"/>
    <property type="match status" value="1"/>
</dbReference>
<dbReference type="EMBL" id="JAEKJA010000002">
    <property type="protein sequence ID" value="MBJ3774716.1"/>
    <property type="molecule type" value="Genomic_DNA"/>
</dbReference>
<keyword evidence="7" id="KW-1185">Reference proteome</keyword>
<evidence type="ECO:0000313" key="7">
    <source>
        <dbReference type="Proteomes" id="UP000609531"/>
    </source>
</evidence>
<dbReference type="GO" id="GO:0046076">
    <property type="term" value="P:dTTP catabolic process"/>
    <property type="evidence" value="ECO:0007669"/>
    <property type="project" value="TreeGrafter"/>
</dbReference>
<dbReference type="Gene3D" id="1.10.287.1080">
    <property type="entry name" value="MazG-like"/>
    <property type="match status" value="2"/>
</dbReference>
<feature type="domain" description="NTP pyrophosphohydrolase MazG-like" evidence="5">
    <location>
        <begin position="167"/>
        <end position="227"/>
    </location>
</feature>
<dbReference type="EC" id="3.6.1.8" evidence="3"/>
<comment type="catalytic activity">
    <reaction evidence="1">
        <text>ATP + H2O = AMP + diphosphate + H(+)</text>
        <dbReference type="Rhea" id="RHEA:14245"/>
        <dbReference type="ChEBI" id="CHEBI:15377"/>
        <dbReference type="ChEBI" id="CHEBI:15378"/>
        <dbReference type="ChEBI" id="CHEBI:30616"/>
        <dbReference type="ChEBI" id="CHEBI:33019"/>
        <dbReference type="ChEBI" id="CHEBI:456215"/>
        <dbReference type="EC" id="3.6.1.8"/>
    </reaction>
</comment>
<keyword evidence="6" id="KW-0378">Hydrolase</keyword>
<dbReference type="NCBIfam" id="NF007113">
    <property type="entry name" value="PRK09562.1"/>
    <property type="match status" value="1"/>
</dbReference>
<evidence type="ECO:0000256" key="2">
    <source>
        <dbReference type="ARBA" id="ARBA00061115"/>
    </source>
</evidence>
<proteinExistence type="inferred from homology"/>
<comment type="caution">
    <text evidence="6">The sequence shown here is derived from an EMBL/GenBank/DDBJ whole genome shotgun (WGS) entry which is preliminary data.</text>
</comment>
<evidence type="ECO:0000256" key="4">
    <source>
        <dbReference type="ARBA" id="ARBA00074799"/>
    </source>
</evidence>
<dbReference type="SUPFAM" id="SSF101386">
    <property type="entry name" value="all-alpha NTP pyrophosphatases"/>
    <property type="match status" value="2"/>
</dbReference>
<dbReference type="GO" id="GO:0006950">
    <property type="term" value="P:response to stress"/>
    <property type="evidence" value="ECO:0007669"/>
    <property type="project" value="UniProtKB-ARBA"/>
</dbReference>
<evidence type="ECO:0000313" key="6">
    <source>
        <dbReference type="EMBL" id="MBJ3774716.1"/>
    </source>
</evidence>
<dbReference type="PANTHER" id="PTHR30522">
    <property type="entry name" value="NUCLEOSIDE TRIPHOSPHATE PYROPHOSPHOHYDROLASE"/>
    <property type="match status" value="1"/>
</dbReference>
<gene>
    <name evidence="6" type="primary">mazG</name>
    <name evidence="6" type="ORF">JCR33_03405</name>
</gene>
<comment type="similarity">
    <text evidence="2">Belongs to the nucleoside triphosphate pyrophosphohydrolase family.</text>
</comment>
<evidence type="ECO:0000259" key="5">
    <source>
        <dbReference type="Pfam" id="PF03819"/>
    </source>
</evidence>
<dbReference type="Pfam" id="PF03819">
    <property type="entry name" value="MazG"/>
    <property type="match status" value="2"/>
</dbReference>
<dbReference type="GO" id="GO:0046061">
    <property type="term" value="P:dATP catabolic process"/>
    <property type="evidence" value="ECO:0007669"/>
    <property type="project" value="TreeGrafter"/>
</dbReference>
<dbReference type="InterPro" id="IPR048015">
    <property type="entry name" value="NTP-PPase_MazG-like_N"/>
</dbReference>
<dbReference type="GO" id="GO:0047693">
    <property type="term" value="F:ATP diphosphatase activity"/>
    <property type="evidence" value="ECO:0007669"/>
    <property type="project" value="UniProtKB-EC"/>
</dbReference>
<accession>A0A934MG92</accession>
<dbReference type="PANTHER" id="PTHR30522:SF0">
    <property type="entry name" value="NUCLEOSIDE TRIPHOSPHATE PYROPHOSPHOHYDROLASE"/>
    <property type="match status" value="1"/>
</dbReference>
<dbReference type="InterPro" id="IPR004518">
    <property type="entry name" value="MazG-like_dom"/>
</dbReference>